<dbReference type="PANTHER" id="PTHR43802:SF1">
    <property type="entry name" value="IP11341P-RELATED"/>
    <property type="match status" value="1"/>
</dbReference>
<evidence type="ECO:0000313" key="3">
    <source>
        <dbReference type="EMBL" id="MEU1955996.1"/>
    </source>
</evidence>
<dbReference type="PANTHER" id="PTHR43802">
    <property type="entry name" value="ENOYL-COA HYDRATASE"/>
    <property type="match status" value="1"/>
</dbReference>
<proteinExistence type="inferred from homology"/>
<reference evidence="3 4" key="1">
    <citation type="submission" date="2024-06" db="EMBL/GenBank/DDBJ databases">
        <title>The Natural Products Discovery Center: Release of the First 8490 Sequenced Strains for Exploring Actinobacteria Biosynthetic Diversity.</title>
        <authorList>
            <person name="Kalkreuter E."/>
            <person name="Kautsar S.A."/>
            <person name="Yang D."/>
            <person name="Bader C.D."/>
            <person name="Teijaro C.N."/>
            <person name="Fluegel L."/>
            <person name="Davis C.M."/>
            <person name="Simpson J.R."/>
            <person name="Lauterbach L."/>
            <person name="Steele A.D."/>
            <person name="Gui C."/>
            <person name="Meng S."/>
            <person name="Li G."/>
            <person name="Viehrig K."/>
            <person name="Ye F."/>
            <person name="Su P."/>
            <person name="Kiefer A.F."/>
            <person name="Nichols A."/>
            <person name="Cepeda A.J."/>
            <person name="Yan W."/>
            <person name="Fan B."/>
            <person name="Jiang Y."/>
            <person name="Adhikari A."/>
            <person name="Zheng C.-J."/>
            <person name="Schuster L."/>
            <person name="Cowan T.M."/>
            <person name="Smanski M.J."/>
            <person name="Chevrette M.G."/>
            <person name="De Carvalho L.P.S."/>
            <person name="Shen B."/>
        </authorList>
    </citation>
    <scope>NUCLEOTIDE SEQUENCE [LARGE SCALE GENOMIC DNA]</scope>
    <source>
        <strain evidence="3 4">NPDC019708</strain>
    </source>
</reference>
<feature type="compositionally biased region" description="Polar residues" evidence="2">
    <location>
        <begin position="144"/>
        <end position="161"/>
    </location>
</feature>
<comment type="similarity">
    <text evidence="1">Belongs to the enoyl-CoA hydratase/isomerase family.</text>
</comment>
<protein>
    <submittedName>
        <fullName evidence="3">Enoyl-CoA hydratase/isomerase family protein</fullName>
    </submittedName>
</protein>
<organism evidence="3 4">
    <name type="scientific">Nocardia rhamnosiphila</name>
    <dbReference type="NCBI Taxonomy" id="426716"/>
    <lineage>
        <taxon>Bacteria</taxon>
        <taxon>Bacillati</taxon>
        <taxon>Actinomycetota</taxon>
        <taxon>Actinomycetes</taxon>
        <taxon>Mycobacteriales</taxon>
        <taxon>Nocardiaceae</taxon>
        <taxon>Nocardia</taxon>
    </lineage>
</organism>
<evidence type="ECO:0000256" key="1">
    <source>
        <dbReference type="ARBA" id="ARBA00005254"/>
    </source>
</evidence>
<accession>A0ABV2WYT1</accession>
<evidence type="ECO:0000256" key="2">
    <source>
        <dbReference type="SAM" id="MobiDB-lite"/>
    </source>
</evidence>
<dbReference type="InterPro" id="IPR029045">
    <property type="entry name" value="ClpP/crotonase-like_dom_sf"/>
</dbReference>
<comment type="caution">
    <text evidence="3">The sequence shown here is derived from an EMBL/GenBank/DDBJ whole genome shotgun (WGS) entry which is preliminary data.</text>
</comment>
<dbReference type="CDD" id="cd06558">
    <property type="entry name" value="crotonase-like"/>
    <property type="match status" value="1"/>
</dbReference>
<dbReference type="RefSeq" id="WP_356959408.1">
    <property type="nucleotide sequence ID" value="NZ_JBEYBD010000028.1"/>
</dbReference>
<dbReference type="EMBL" id="JBEYBF010000031">
    <property type="protein sequence ID" value="MEU1955996.1"/>
    <property type="molecule type" value="Genomic_DNA"/>
</dbReference>
<name>A0ABV2WYT1_9NOCA</name>
<gene>
    <name evidence="3" type="ORF">ABZ510_29590</name>
</gene>
<dbReference type="Proteomes" id="UP001550628">
    <property type="component" value="Unassembled WGS sequence"/>
</dbReference>
<evidence type="ECO:0000313" key="4">
    <source>
        <dbReference type="Proteomes" id="UP001550628"/>
    </source>
</evidence>
<feature type="region of interest" description="Disordered" evidence="2">
    <location>
        <begin position="108"/>
        <end position="161"/>
    </location>
</feature>
<sequence length="161" mass="17426">MTDVLIREEKDQVLFLQLNRPEARNTVDTELRGKISQAMNDFARDPALRVAIITGAGDKSFCAGAVLKELAANRVQEPARDYFADFGPDDFIEKPVITAVNGSAGRLQVADARGSRGGSRRHRQDRGRALPARLSERGRLGGTTCLQGGSQASMEGTLTDP</sequence>
<dbReference type="InterPro" id="IPR001753">
    <property type="entry name" value="Enoyl-CoA_hydra/iso"/>
</dbReference>
<dbReference type="Pfam" id="PF00378">
    <property type="entry name" value="ECH_1"/>
    <property type="match status" value="1"/>
</dbReference>
<dbReference type="SUPFAM" id="SSF52096">
    <property type="entry name" value="ClpP/crotonase"/>
    <property type="match status" value="1"/>
</dbReference>
<dbReference type="Gene3D" id="3.90.226.10">
    <property type="entry name" value="2-enoyl-CoA Hydratase, Chain A, domain 1"/>
    <property type="match status" value="1"/>
</dbReference>
<keyword evidence="4" id="KW-1185">Reference proteome</keyword>